<name>A0A0D3E9P0_BRAOL</name>
<sequence length="70" mass="8081">MSSVWQPRLQLEQLQYQRQYQGLQPPDHLSSYLLHYADDPPSHAGFQSNPEFELVSQPCLAAQYRSMSGE</sequence>
<protein>
    <submittedName>
        <fullName evidence="1">Uncharacterized protein</fullName>
    </submittedName>
</protein>
<evidence type="ECO:0000313" key="1">
    <source>
        <dbReference type="EnsemblPlants" id="Bo9g095890.1"/>
    </source>
</evidence>
<dbReference type="AlphaFoldDB" id="A0A0D3E9P0"/>
<evidence type="ECO:0000313" key="2">
    <source>
        <dbReference type="Proteomes" id="UP000032141"/>
    </source>
</evidence>
<keyword evidence="2" id="KW-1185">Reference proteome</keyword>
<proteinExistence type="predicted"/>
<reference evidence="1" key="2">
    <citation type="submission" date="2015-03" db="UniProtKB">
        <authorList>
            <consortium name="EnsemblPlants"/>
        </authorList>
    </citation>
    <scope>IDENTIFICATION</scope>
</reference>
<dbReference type="HOGENOM" id="CLU_2761318_0_0_1"/>
<accession>A0A0D3E9P0</accession>
<organism evidence="1 2">
    <name type="scientific">Brassica oleracea var. oleracea</name>
    <dbReference type="NCBI Taxonomy" id="109376"/>
    <lineage>
        <taxon>Eukaryota</taxon>
        <taxon>Viridiplantae</taxon>
        <taxon>Streptophyta</taxon>
        <taxon>Embryophyta</taxon>
        <taxon>Tracheophyta</taxon>
        <taxon>Spermatophyta</taxon>
        <taxon>Magnoliopsida</taxon>
        <taxon>eudicotyledons</taxon>
        <taxon>Gunneridae</taxon>
        <taxon>Pentapetalae</taxon>
        <taxon>rosids</taxon>
        <taxon>malvids</taxon>
        <taxon>Brassicales</taxon>
        <taxon>Brassicaceae</taxon>
        <taxon>Brassiceae</taxon>
        <taxon>Brassica</taxon>
    </lineage>
</organism>
<reference evidence="1 2" key="1">
    <citation type="journal article" date="2014" name="Genome Biol.">
        <title>Transcriptome and methylome profiling reveals relics of genome dominance in the mesopolyploid Brassica oleracea.</title>
        <authorList>
            <person name="Parkin I.A."/>
            <person name="Koh C."/>
            <person name="Tang H."/>
            <person name="Robinson S.J."/>
            <person name="Kagale S."/>
            <person name="Clarke W.E."/>
            <person name="Town C.D."/>
            <person name="Nixon J."/>
            <person name="Krishnakumar V."/>
            <person name="Bidwell S.L."/>
            <person name="Denoeud F."/>
            <person name="Belcram H."/>
            <person name="Links M.G."/>
            <person name="Just J."/>
            <person name="Clarke C."/>
            <person name="Bender T."/>
            <person name="Huebert T."/>
            <person name="Mason A.S."/>
            <person name="Pires J.C."/>
            <person name="Barker G."/>
            <person name="Moore J."/>
            <person name="Walley P.G."/>
            <person name="Manoli S."/>
            <person name="Batley J."/>
            <person name="Edwards D."/>
            <person name="Nelson M.N."/>
            <person name="Wang X."/>
            <person name="Paterson A.H."/>
            <person name="King G."/>
            <person name="Bancroft I."/>
            <person name="Chalhoub B."/>
            <person name="Sharpe A.G."/>
        </authorList>
    </citation>
    <scope>NUCLEOTIDE SEQUENCE</scope>
    <source>
        <strain evidence="1 2">cv. TO1000</strain>
    </source>
</reference>
<dbReference type="Gramene" id="Bo9g095890.1">
    <property type="protein sequence ID" value="Bo9g095890.1"/>
    <property type="gene ID" value="Bo9g095890"/>
</dbReference>
<dbReference type="Proteomes" id="UP000032141">
    <property type="component" value="Chromosome C9"/>
</dbReference>
<dbReference type="EnsemblPlants" id="Bo9g095890.1">
    <property type="protein sequence ID" value="Bo9g095890.1"/>
    <property type="gene ID" value="Bo9g095890"/>
</dbReference>